<organism evidence="3 4">
    <name type="scientific">Capsicum baccatum</name>
    <name type="common">Peruvian pepper</name>
    <dbReference type="NCBI Taxonomy" id="33114"/>
    <lineage>
        <taxon>Eukaryota</taxon>
        <taxon>Viridiplantae</taxon>
        <taxon>Streptophyta</taxon>
        <taxon>Embryophyta</taxon>
        <taxon>Tracheophyta</taxon>
        <taxon>Spermatophyta</taxon>
        <taxon>Magnoliopsida</taxon>
        <taxon>eudicotyledons</taxon>
        <taxon>Gunneridae</taxon>
        <taxon>Pentapetalae</taxon>
        <taxon>asterids</taxon>
        <taxon>lamiids</taxon>
        <taxon>Solanales</taxon>
        <taxon>Solanaceae</taxon>
        <taxon>Solanoideae</taxon>
        <taxon>Capsiceae</taxon>
        <taxon>Capsicum</taxon>
    </lineage>
</organism>
<evidence type="ECO:0000313" key="4">
    <source>
        <dbReference type="Proteomes" id="UP000224567"/>
    </source>
</evidence>
<evidence type="ECO:0000259" key="2">
    <source>
        <dbReference type="Pfam" id="PF14432"/>
    </source>
</evidence>
<accession>A0A2G2WXU6</accession>
<reference evidence="3 4" key="1">
    <citation type="journal article" date="2017" name="Genome Biol.">
        <title>New reference genome sequences of hot pepper reveal the massive evolution of plant disease-resistance genes by retroduplication.</title>
        <authorList>
            <person name="Kim S."/>
            <person name="Park J."/>
            <person name="Yeom S.I."/>
            <person name="Kim Y.M."/>
            <person name="Seo E."/>
            <person name="Kim K.T."/>
            <person name="Kim M.S."/>
            <person name="Lee J.M."/>
            <person name="Cheong K."/>
            <person name="Shin H.S."/>
            <person name="Kim S.B."/>
            <person name="Han K."/>
            <person name="Lee J."/>
            <person name="Park M."/>
            <person name="Lee H.A."/>
            <person name="Lee H.Y."/>
            <person name="Lee Y."/>
            <person name="Oh S."/>
            <person name="Lee J.H."/>
            <person name="Choi E."/>
            <person name="Choi E."/>
            <person name="Lee S.E."/>
            <person name="Jeon J."/>
            <person name="Kim H."/>
            <person name="Choi G."/>
            <person name="Song H."/>
            <person name="Lee J."/>
            <person name="Lee S.C."/>
            <person name="Kwon J.K."/>
            <person name="Lee H.Y."/>
            <person name="Koo N."/>
            <person name="Hong Y."/>
            <person name="Kim R.W."/>
            <person name="Kang W.H."/>
            <person name="Huh J.H."/>
            <person name="Kang B.C."/>
            <person name="Yang T.J."/>
            <person name="Lee Y.H."/>
            <person name="Bennetzen J.L."/>
            <person name="Choi D."/>
        </authorList>
    </citation>
    <scope>NUCLEOTIDE SEQUENCE [LARGE SCALE GENOMIC DNA]</scope>
    <source>
        <strain evidence="4">cv. PBC81</strain>
    </source>
</reference>
<dbReference type="EMBL" id="MLFT02000004">
    <property type="protein sequence ID" value="PHT50064.1"/>
    <property type="molecule type" value="Genomic_DNA"/>
</dbReference>
<name>A0A2G2WXU6_CAPBA</name>
<protein>
    <submittedName>
        <fullName evidence="3">Pentatricopeptide repeat-containing protein</fullName>
    </submittedName>
</protein>
<gene>
    <name evidence="3" type="ORF">CQW23_09811</name>
</gene>
<reference evidence="4" key="2">
    <citation type="journal article" date="2017" name="J. Anim. Genet.">
        <title>Multiple reference genome sequences of hot pepper reveal the massive evolution of plant disease resistance genes by retroduplication.</title>
        <authorList>
            <person name="Kim S."/>
            <person name="Park J."/>
            <person name="Yeom S.-I."/>
            <person name="Kim Y.-M."/>
            <person name="Seo E."/>
            <person name="Kim K.-T."/>
            <person name="Kim M.-S."/>
            <person name="Lee J.M."/>
            <person name="Cheong K."/>
            <person name="Shin H.-S."/>
            <person name="Kim S.-B."/>
            <person name="Han K."/>
            <person name="Lee J."/>
            <person name="Park M."/>
            <person name="Lee H.-A."/>
            <person name="Lee H.-Y."/>
            <person name="Lee Y."/>
            <person name="Oh S."/>
            <person name="Lee J.H."/>
            <person name="Choi E."/>
            <person name="Choi E."/>
            <person name="Lee S.E."/>
            <person name="Jeon J."/>
            <person name="Kim H."/>
            <person name="Choi G."/>
            <person name="Song H."/>
            <person name="Lee J."/>
            <person name="Lee S.-C."/>
            <person name="Kwon J.-K."/>
            <person name="Lee H.-Y."/>
            <person name="Koo N."/>
            <person name="Hong Y."/>
            <person name="Kim R.W."/>
            <person name="Kang W.-H."/>
            <person name="Huh J.H."/>
            <person name="Kang B.-C."/>
            <person name="Yang T.-J."/>
            <person name="Lee Y.-H."/>
            <person name="Bennetzen J.L."/>
            <person name="Choi D."/>
        </authorList>
    </citation>
    <scope>NUCLEOTIDE SEQUENCE [LARGE SCALE GENOMIC DNA]</scope>
    <source>
        <strain evidence="4">cv. PBC81</strain>
    </source>
</reference>
<comment type="similarity">
    <text evidence="1">Belongs to the PPR family. PCMP-H subfamily.</text>
</comment>
<dbReference type="Pfam" id="PF08284">
    <property type="entry name" value="RVP_2"/>
    <property type="match status" value="1"/>
</dbReference>
<evidence type="ECO:0000313" key="3">
    <source>
        <dbReference type="EMBL" id="PHT50064.1"/>
    </source>
</evidence>
<keyword evidence="4" id="KW-1185">Reference proteome</keyword>
<dbReference type="AlphaFoldDB" id="A0A2G2WXU6"/>
<dbReference type="InterPro" id="IPR032867">
    <property type="entry name" value="DYW_dom"/>
</dbReference>
<sequence>MELEYYLRERLPDSALKSEPHINSKLKAWNRSHANISLLKGRSGLGFQYSDATVIVDDVIEWEKFLKMMVKDLIHGLFPDTITIGKDSKDIYDLQILILKCLKAGYIPNTSFVLHEVEEHQKKELLFYHSAKLVVTIGLLMIRPGRPIHIMKNVLLCGDCHTFFKYVSVVTKRDTHIRDASAPSDRAKLLEEEDLIPSALLKFKPIKSSKRISSSSQRCTTYGSIRGAKGAASPSGVQNHTYVLVDRQNLEASPDVVTGTLSIISHDVYVLVNSSSKLSYVTPLVVGKFKRTPELLVKPLEVSTPIGESVKDKRMY</sequence>
<dbReference type="GO" id="GO:0008270">
    <property type="term" value="F:zinc ion binding"/>
    <property type="evidence" value="ECO:0007669"/>
    <property type="project" value="InterPro"/>
</dbReference>
<feature type="domain" description="DYW" evidence="2">
    <location>
        <begin position="105"/>
        <end position="181"/>
    </location>
</feature>
<dbReference type="OrthoDB" id="1305782at2759"/>
<proteinExistence type="inferred from homology"/>
<dbReference type="Pfam" id="PF14432">
    <property type="entry name" value="DYW_deaminase"/>
    <property type="match status" value="1"/>
</dbReference>
<evidence type="ECO:0000256" key="1">
    <source>
        <dbReference type="ARBA" id="ARBA00006643"/>
    </source>
</evidence>
<dbReference type="Proteomes" id="UP000224567">
    <property type="component" value="Unassembled WGS sequence"/>
</dbReference>
<dbReference type="STRING" id="33114.A0A2G2WXU6"/>
<comment type="caution">
    <text evidence="3">The sequence shown here is derived from an EMBL/GenBank/DDBJ whole genome shotgun (WGS) entry which is preliminary data.</text>
</comment>